<feature type="domain" description="ATP-grasp" evidence="2">
    <location>
        <begin position="120"/>
        <end position="324"/>
    </location>
</feature>
<accession>A0A151CHN4</accession>
<dbReference type="Gene3D" id="3.30.470.20">
    <property type="entry name" value="ATP-grasp fold, B domain"/>
    <property type="match status" value="1"/>
</dbReference>
<proteinExistence type="predicted"/>
<organism evidence="3 4">
    <name type="scientific">Sulfurovum riftiae</name>
    <dbReference type="NCBI Taxonomy" id="1630136"/>
    <lineage>
        <taxon>Bacteria</taxon>
        <taxon>Pseudomonadati</taxon>
        <taxon>Campylobacterota</taxon>
        <taxon>Epsilonproteobacteria</taxon>
        <taxon>Campylobacterales</taxon>
        <taxon>Sulfurovaceae</taxon>
        <taxon>Sulfurovum</taxon>
    </lineage>
</organism>
<dbReference type="SUPFAM" id="SSF56059">
    <property type="entry name" value="Glutathione synthetase ATP-binding domain-like"/>
    <property type="match status" value="1"/>
</dbReference>
<evidence type="ECO:0000313" key="4">
    <source>
        <dbReference type="Proteomes" id="UP000075359"/>
    </source>
</evidence>
<keyword evidence="1" id="KW-0547">Nucleotide-binding</keyword>
<evidence type="ECO:0000256" key="1">
    <source>
        <dbReference type="PROSITE-ProRule" id="PRU00409"/>
    </source>
</evidence>
<sequence>MQKKNILFINGIPDNKKVKVHTILKDGRIGWETKGSANISSFIQNDLFNRSVVTFDTNPEQDVELNNIHAVFNEISDPDTHKNTLQKAENFYKSVAGKIPFFNIPSNIMKTTRDNIYQLLQDIDKLHVPKTVRSQPRSPSDIYDAIEKEGFDFPIIFRQAGDHGGISTLRVDDTTEEFYAFPLDGRDYYLTQFVEYADKDGIYAKYRLIVVDGEVYLRHAKFSDQWMVHHSTQINNPEELQKAVSKRFLNEIKPIIQPIITEIYNKLKVDYFGIDCNIDNEMNLLVFEINANMGTFVQAKGDIFKNYVEMIGQALIKMIVSKIS</sequence>
<dbReference type="STRING" id="1630136.AS592_02345"/>
<evidence type="ECO:0000259" key="2">
    <source>
        <dbReference type="PROSITE" id="PS50975"/>
    </source>
</evidence>
<dbReference type="EMBL" id="LNKT01000006">
    <property type="protein sequence ID" value="KYJ87045.1"/>
    <property type="molecule type" value="Genomic_DNA"/>
</dbReference>
<keyword evidence="4" id="KW-1185">Reference proteome</keyword>
<dbReference type="InterPro" id="IPR011761">
    <property type="entry name" value="ATP-grasp"/>
</dbReference>
<dbReference type="Proteomes" id="UP000075359">
    <property type="component" value="Unassembled WGS sequence"/>
</dbReference>
<evidence type="ECO:0000313" key="3">
    <source>
        <dbReference type="EMBL" id="KYJ87045.1"/>
    </source>
</evidence>
<dbReference type="PROSITE" id="PS50975">
    <property type="entry name" value="ATP_GRASP"/>
    <property type="match status" value="1"/>
</dbReference>
<dbReference type="GO" id="GO:0005524">
    <property type="term" value="F:ATP binding"/>
    <property type="evidence" value="ECO:0007669"/>
    <property type="project" value="UniProtKB-UniRule"/>
</dbReference>
<gene>
    <name evidence="3" type="ORF">AS592_02345</name>
</gene>
<comment type="caution">
    <text evidence="3">The sequence shown here is derived from an EMBL/GenBank/DDBJ whole genome shotgun (WGS) entry which is preliminary data.</text>
</comment>
<reference evidence="3 4" key="1">
    <citation type="submission" date="2015-11" db="EMBL/GenBank/DDBJ databases">
        <title>Draft genome of Sulfurovum riftiae 1812E, a member of the Epsilonproteobacteria isolated from the tube of the deep-sea hydrothermal vent tubewom Riftia pachyptila.</title>
        <authorList>
            <person name="Vetriani C."/>
            <person name="Giovannelli D."/>
        </authorList>
    </citation>
    <scope>NUCLEOTIDE SEQUENCE [LARGE SCALE GENOMIC DNA]</scope>
    <source>
        <strain evidence="3 4">1812E</strain>
    </source>
</reference>
<dbReference type="OrthoDB" id="460582at2"/>
<protein>
    <recommendedName>
        <fullName evidence="2">ATP-grasp domain-containing protein</fullName>
    </recommendedName>
</protein>
<dbReference type="GO" id="GO:0046872">
    <property type="term" value="F:metal ion binding"/>
    <property type="evidence" value="ECO:0007669"/>
    <property type="project" value="InterPro"/>
</dbReference>
<dbReference type="RefSeq" id="WP_067329447.1">
    <property type="nucleotide sequence ID" value="NZ_LNKT01000006.1"/>
</dbReference>
<name>A0A151CHN4_9BACT</name>
<keyword evidence="1" id="KW-0067">ATP-binding</keyword>
<dbReference type="AlphaFoldDB" id="A0A151CHN4"/>